<evidence type="ECO:0000259" key="4">
    <source>
        <dbReference type="SMART" id="SM00694"/>
    </source>
</evidence>
<evidence type="ECO:0000313" key="5">
    <source>
        <dbReference type="EMBL" id="UYV80598.1"/>
    </source>
</evidence>
<feature type="non-terminal residue" evidence="5">
    <location>
        <position position="1"/>
    </location>
</feature>
<sequence>MPPSTLWGVTRRGKVFQLGTRGCQWKPLRHQQGVKRLATVHDLAWAVGSDHHIYIYIPIRDIPIRCKEVTFENQRWNPMEGFSGRLLPTDRPQFSSEHGLENLPKSKFQLPSSSWQWETEWAIEDNLEGQPLDPEGWTYAFDFPANFGPSKHWNSMVRRRKWFRYRRFIAMDSWASIPGIHEDPVKEPFIDVAIGGTEISGGDPNHYSVWAVTILGQIVYRAGVTTWCPEGTEWVPVSVPAGAEVSQVDVGPHGQVWAVCWDGSALVRVGVSRHNIYVHMVQAMIIMVCRSRRLLLLPDLGTGTGWLAVAAPSPEAHLIQVAIGSNVVWATCKLGKVCSPKGVQGANISTIGVGWVEMVGQMAMLSVAPFDQ</sequence>
<dbReference type="PANTHER" id="PTHR23250:SF1">
    <property type="entry name" value="TECTONIN BETA-PROPELLER REPEAT-CONTAINING PROTEIN 1"/>
    <property type="match status" value="1"/>
</dbReference>
<dbReference type="InterPro" id="IPR051513">
    <property type="entry name" value="Tectonin_beta-prop"/>
</dbReference>
<comment type="similarity">
    <text evidence="1">Belongs to the TECPR1 family.</text>
</comment>
<gene>
    <name evidence="5" type="ORF">LAZ67_19000903</name>
</gene>
<evidence type="ECO:0000256" key="1">
    <source>
        <dbReference type="ARBA" id="ARBA00005966"/>
    </source>
</evidence>
<evidence type="ECO:0000256" key="2">
    <source>
        <dbReference type="ARBA" id="ARBA00022737"/>
    </source>
</evidence>
<dbReference type="PANTHER" id="PTHR23250">
    <property type="entry name" value="DYSFERLIN-RELATED"/>
    <property type="match status" value="1"/>
</dbReference>
<dbReference type="InterPro" id="IPR006614">
    <property type="entry name" value="Peroxin/Ferlin"/>
</dbReference>
<organism evidence="5 6">
    <name type="scientific">Cordylochernes scorpioides</name>
    <dbReference type="NCBI Taxonomy" id="51811"/>
    <lineage>
        <taxon>Eukaryota</taxon>
        <taxon>Metazoa</taxon>
        <taxon>Ecdysozoa</taxon>
        <taxon>Arthropoda</taxon>
        <taxon>Chelicerata</taxon>
        <taxon>Arachnida</taxon>
        <taxon>Pseudoscorpiones</taxon>
        <taxon>Cheliferoidea</taxon>
        <taxon>Chernetidae</taxon>
        <taxon>Cordylochernes</taxon>
    </lineage>
</organism>
<dbReference type="Pfam" id="PF06462">
    <property type="entry name" value="Hyd_WA"/>
    <property type="match status" value="2"/>
</dbReference>
<dbReference type="SMART" id="SM00693">
    <property type="entry name" value="DysFN"/>
    <property type="match status" value="1"/>
</dbReference>
<feature type="domain" description="Peroxin/Ferlin" evidence="3">
    <location>
        <begin position="63"/>
        <end position="124"/>
    </location>
</feature>
<feature type="domain" description="Peroxin/Ferlin" evidence="4">
    <location>
        <begin position="136"/>
        <end position="169"/>
    </location>
</feature>
<dbReference type="InterPro" id="IPR010482">
    <property type="entry name" value="TECPR1-like_DysF"/>
</dbReference>
<keyword evidence="2" id="KW-0677">Repeat</keyword>
<dbReference type="Proteomes" id="UP001235939">
    <property type="component" value="Chromosome 19"/>
</dbReference>
<dbReference type="SMART" id="SM00694">
    <property type="entry name" value="DysFC"/>
    <property type="match status" value="1"/>
</dbReference>
<evidence type="ECO:0000259" key="3">
    <source>
        <dbReference type="SMART" id="SM00693"/>
    </source>
</evidence>
<evidence type="ECO:0000313" key="6">
    <source>
        <dbReference type="Proteomes" id="UP001235939"/>
    </source>
</evidence>
<name>A0ABY6LHE4_9ARAC</name>
<dbReference type="Pfam" id="PF06398">
    <property type="entry name" value="Pex24p"/>
    <property type="match status" value="1"/>
</dbReference>
<dbReference type="InterPro" id="IPR006624">
    <property type="entry name" value="Beta-propeller_rpt_TECPR"/>
</dbReference>
<dbReference type="SMART" id="SM00706">
    <property type="entry name" value="TECPR"/>
    <property type="match status" value="3"/>
</dbReference>
<keyword evidence="6" id="KW-1185">Reference proteome</keyword>
<dbReference type="EMBL" id="CP092881">
    <property type="protein sequence ID" value="UYV80598.1"/>
    <property type="molecule type" value="Genomic_DNA"/>
</dbReference>
<protein>
    <submittedName>
        <fullName evidence="5">TECPR1</fullName>
    </submittedName>
</protein>
<accession>A0ABY6LHE4</accession>
<reference evidence="5 6" key="1">
    <citation type="submission" date="2022-01" db="EMBL/GenBank/DDBJ databases">
        <title>A chromosomal length assembly of Cordylochernes scorpioides.</title>
        <authorList>
            <person name="Zeh D."/>
            <person name="Zeh J."/>
        </authorList>
    </citation>
    <scope>NUCLEOTIDE SEQUENCE [LARGE SCALE GENOMIC DNA]</scope>
    <source>
        <strain evidence="5">IN4F17</strain>
        <tissue evidence="5">Whole Body</tissue>
    </source>
</reference>
<proteinExistence type="inferred from homology"/>